<dbReference type="EMBL" id="BMMM01000015">
    <property type="protein sequence ID" value="GGN82211.1"/>
    <property type="molecule type" value="Genomic_DNA"/>
</dbReference>
<organism evidence="2 3">
    <name type="scientific">Streptomyces albiflavescens</name>
    <dbReference type="NCBI Taxonomy" id="1623582"/>
    <lineage>
        <taxon>Bacteria</taxon>
        <taxon>Bacillati</taxon>
        <taxon>Actinomycetota</taxon>
        <taxon>Actinomycetes</taxon>
        <taxon>Kitasatosporales</taxon>
        <taxon>Streptomycetaceae</taxon>
        <taxon>Streptomyces</taxon>
    </lineage>
</organism>
<accession>A0A917Y9T0</accession>
<evidence type="ECO:0000256" key="1">
    <source>
        <dbReference type="SAM" id="MobiDB-lite"/>
    </source>
</evidence>
<keyword evidence="3" id="KW-1185">Reference proteome</keyword>
<name>A0A917Y9T0_9ACTN</name>
<proteinExistence type="predicted"/>
<feature type="region of interest" description="Disordered" evidence="1">
    <location>
        <begin position="1"/>
        <end position="24"/>
    </location>
</feature>
<evidence type="ECO:0000313" key="2">
    <source>
        <dbReference type="EMBL" id="GGN82211.1"/>
    </source>
</evidence>
<reference evidence="2 3" key="1">
    <citation type="journal article" date="2014" name="Int. J. Syst. Evol. Microbiol.">
        <title>Complete genome sequence of Corynebacterium casei LMG S-19264T (=DSM 44701T), isolated from a smear-ripened cheese.</title>
        <authorList>
            <consortium name="US DOE Joint Genome Institute (JGI-PGF)"/>
            <person name="Walter F."/>
            <person name="Albersmeier A."/>
            <person name="Kalinowski J."/>
            <person name="Ruckert C."/>
        </authorList>
    </citation>
    <scope>NUCLEOTIDE SEQUENCE [LARGE SCALE GENOMIC DNA]</scope>
    <source>
        <strain evidence="2 3">CGMCC 4.7111</strain>
    </source>
</reference>
<sequence>MARASACHNYSPKSADNTPMGPEAPIQGLIMAESQLIRREPRRMRGDPTGLHPVVISAPTCPDVLQAGDARGARPLDAAANFAAMATFTTPETPEPVPLERAESARSRRRGLLGRDGIEGALLLSPANSVHTVGMRFAIDVAYLDRKSRVLAVRTMRPGRVGLPRPRARRVLEAEAGAMERWGVRRGVRVTVHEV</sequence>
<dbReference type="AlphaFoldDB" id="A0A917Y9T0"/>
<dbReference type="Gene3D" id="2.60.120.1140">
    <property type="entry name" value="Protein of unknown function DUF192"/>
    <property type="match status" value="1"/>
</dbReference>
<dbReference type="Pfam" id="PF02643">
    <property type="entry name" value="DUF192"/>
    <property type="match status" value="1"/>
</dbReference>
<dbReference type="InterPro" id="IPR003795">
    <property type="entry name" value="DUF192"/>
</dbReference>
<protein>
    <recommendedName>
        <fullName evidence="4">DUF192 domain-containing protein</fullName>
    </recommendedName>
</protein>
<dbReference type="Proteomes" id="UP000600365">
    <property type="component" value="Unassembled WGS sequence"/>
</dbReference>
<comment type="caution">
    <text evidence="2">The sequence shown here is derived from an EMBL/GenBank/DDBJ whole genome shotgun (WGS) entry which is preliminary data.</text>
</comment>
<gene>
    <name evidence="2" type="ORF">GCM10011579_069630</name>
</gene>
<evidence type="ECO:0000313" key="3">
    <source>
        <dbReference type="Proteomes" id="UP000600365"/>
    </source>
</evidence>
<evidence type="ECO:0008006" key="4">
    <source>
        <dbReference type="Google" id="ProtNLM"/>
    </source>
</evidence>
<dbReference type="InterPro" id="IPR038695">
    <property type="entry name" value="Saro_0823-like_sf"/>
</dbReference>